<feature type="transmembrane region" description="Helical" evidence="4">
    <location>
        <begin position="73"/>
        <end position="92"/>
    </location>
</feature>
<comment type="catalytic activity">
    <reaction evidence="2">
        <text>2 GTP = 3',3'-c-di-GMP + 2 diphosphate</text>
        <dbReference type="Rhea" id="RHEA:24898"/>
        <dbReference type="ChEBI" id="CHEBI:33019"/>
        <dbReference type="ChEBI" id="CHEBI:37565"/>
        <dbReference type="ChEBI" id="CHEBI:58805"/>
        <dbReference type="EC" id="2.7.7.65"/>
    </reaction>
</comment>
<dbReference type="GO" id="GO:0052621">
    <property type="term" value="F:diguanylate cyclase activity"/>
    <property type="evidence" value="ECO:0007669"/>
    <property type="project" value="UniProtKB-EC"/>
</dbReference>
<dbReference type="CDD" id="cd01949">
    <property type="entry name" value="GGDEF"/>
    <property type="match status" value="1"/>
</dbReference>
<keyword evidence="4" id="KW-1133">Transmembrane helix</keyword>
<dbReference type="EC" id="2.7.7.65" evidence="1"/>
<dbReference type="eggNOG" id="COG3706">
    <property type="taxonomic scope" value="Bacteria"/>
</dbReference>
<dbReference type="GO" id="GO:1902201">
    <property type="term" value="P:negative regulation of bacterial-type flagellum-dependent cell motility"/>
    <property type="evidence" value="ECO:0007669"/>
    <property type="project" value="TreeGrafter"/>
</dbReference>
<dbReference type="Gene3D" id="3.30.70.270">
    <property type="match status" value="1"/>
</dbReference>
<evidence type="ECO:0000256" key="3">
    <source>
        <dbReference type="SAM" id="MobiDB-lite"/>
    </source>
</evidence>
<feature type="transmembrane region" description="Helical" evidence="4">
    <location>
        <begin position="141"/>
        <end position="160"/>
    </location>
</feature>
<organism evidence="6 7">
    <name type="scientific">Marinobacter nauticus (strain ATCC 700491 / DSM 11845 / VT8)</name>
    <name type="common">Marinobacter aquaeolei</name>
    <dbReference type="NCBI Taxonomy" id="351348"/>
    <lineage>
        <taxon>Bacteria</taxon>
        <taxon>Pseudomonadati</taxon>
        <taxon>Pseudomonadota</taxon>
        <taxon>Gammaproteobacteria</taxon>
        <taxon>Pseudomonadales</taxon>
        <taxon>Marinobacteraceae</taxon>
        <taxon>Marinobacter</taxon>
    </lineage>
</organism>
<evidence type="ECO:0000256" key="1">
    <source>
        <dbReference type="ARBA" id="ARBA00012528"/>
    </source>
</evidence>
<feature type="region of interest" description="Disordered" evidence="3">
    <location>
        <begin position="315"/>
        <end position="348"/>
    </location>
</feature>
<name>A1U3C4_MARN8</name>
<accession>A1U3C4</accession>
<dbReference type="PROSITE" id="PS50887">
    <property type="entry name" value="GGDEF"/>
    <property type="match status" value="1"/>
</dbReference>
<evidence type="ECO:0000256" key="2">
    <source>
        <dbReference type="ARBA" id="ARBA00034247"/>
    </source>
</evidence>
<keyword evidence="4" id="KW-0812">Transmembrane</keyword>
<dbReference type="PANTHER" id="PTHR45138:SF9">
    <property type="entry name" value="DIGUANYLATE CYCLASE DGCM-RELATED"/>
    <property type="match status" value="1"/>
</dbReference>
<dbReference type="Proteomes" id="UP000000998">
    <property type="component" value="Chromosome"/>
</dbReference>
<feature type="transmembrane region" description="Helical" evidence="4">
    <location>
        <begin position="99"/>
        <end position="129"/>
    </location>
</feature>
<proteinExistence type="predicted"/>
<evidence type="ECO:0000313" key="6">
    <source>
        <dbReference type="EMBL" id="ABM19493.1"/>
    </source>
</evidence>
<dbReference type="KEGG" id="maq:Maqu_2418"/>
<gene>
    <name evidence="6" type="ordered locus">Maqu_2418</name>
</gene>
<reference evidence="7" key="1">
    <citation type="journal article" date="2011" name="Appl. Environ. Microbiol.">
        <title>Genomic potential of Marinobacter aquaeolei, a biogeochemical 'opportunitroph'.</title>
        <authorList>
            <person name="Singer E."/>
            <person name="Webb E.A."/>
            <person name="Nelson W.C."/>
            <person name="Heidelberg J.F."/>
            <person name="Ivanova N."/>
            <person name="Pati A."/>
            <person name="Edwards K.J."/>
        </authorList>
    </citation>
    <scope>NUCLEOTIDE SEQUENCE [LARGE SCALE GENOMIC DNA]</scope>
    <source>
        <strain evidence="7">ATCC 700491 / DSM 11845 / VT8</strain>
    </source>
</reference>
<dbReference type="EMBL" id="CP000514">
    <property type="protein sequence ID" value="ABM19493.1"/>
    <property type="molecule type" value="Genomic_DNA"/>
</dbReference>
<protein>
    <recommendedName>
        <fullName evidence="1">diguanylate cyclase</fullName>
        <ecNumber evidence="1">2.7.7.65</ecNumber>
    </recommendedName>
</protein>
<dbReference type="SUPFAM" id="SSF55073">
    <property type="entry name" value="Nucleotide cyclase"/>
    <property type="match status" value="1"/>
</dbReference>
<dbReference type="InterPro" id="IPR029787">
    <property type="entry name" value="Nucleotide_cyclase"/>
</dbReference>
<keyword evidence="4" id="KW-0472">Membrane</keyword>
<evidence type="ECO:0000256" key="4">
    <source>
        <dbReference type="SAM" id="Phobius"/>
    </source>
</evidence>
<evidence type="ECO:0000259" key="5">
    <source>
        <dbReference type="PROSITE" id="PS50887"/>
    </source>
</evidence>
<dbReference type="Pfam" id="PF00990">
    <property type="entry name" value="GGDEF"/>
    <property type="match status" value="1"/>
</dbReference>
<dbReference type="AlphaFoldDB" id="A1U3C4"/>
<dbReference type="InterPro" id="IPR000160">
    <property type="entry name" value="GGDEF_dom"/>
</dbReference>
<feature type="domain" description="GGDEF" evidence="5">
    <location>
        <begin position="202"/>
        <end position="329"/>
    </location>
</feature>
<dbReference type="InterPro" id="IPR050469">
    <property type="entry name" value="Diguanylate_Cyclase"/>
</dbReference>
<dbReference type="STRING" id="351348.Maqu_2418"/>
<feature type="compositionally biased region" description="Polar residues" evidence="3">
    <location>
        <begin position="315"/>
        <end position="329"/>
    </location>
</feature>
<dbReference type="HOGENOM" id="CLU_820857_0_0_6"/>
<dbReference type="InterPro" id="IPR043128">
    <property type="entry name" value="Rev_trsase/Diguanyl_cyclase"/>
</dbReference>
<dbReference type="PANTHER" id="PTHR45138">
    <property type="entry name" value="REGULATORY COMPONENTS OF SENSORY TRANSDUCTION SYSTEM"/>
    <property type="match status" value="1"/>
</dbReference>
<evidence type="ECO:0000313" key="7">
    <source>
        <dbReference type="Proteomes" id="UP000000998"/>
    </source>
</evidence>
<sequence length="348" mass="38077" precursor="true">MRQQRTDAMPQTAEKFLPGKFSRSGFIAFGLTTGFCLFMGELLAAVAAAAAAGLCLAGTHQGKAHQNAPWPQLRAFFLTALVLALASAIWLGPWPLSHWLYALPLVLFAMAPVYLAAIVTVIFIFLVLAGTQWAIALPDRHQMMTALVLTTLLGAILVFMREYKSRQLAPLRRTDELTQAASREYLSADLHKEIQRSEREGTNMSVMMIGLDTHLSDVDPDEDIRAILPRIGRYLHSQLRDFDTYYRVADLQFLVILPGANTAEAARTAEQVRRGLCTLMDSHGLKLTVSTGVAGLNIGDDADSLQQSVANALRRAQQQGGNRTQTYSNPVPPEASGLTEPSGREATQ</sequence>
<dbReference type="GO" id="GO:0043709">
    <property type="term" value="P:cell adhesion involved in single-species biofilm formation"/>
    <property type="evidence" value="ECO:0007669"/>
    <property type="project" value="TreeGrafter"/>
</dbReference>
<dbReference type="NCBIfam" id="TIGR00254">
    <property type="entry name" value="GGDEF"/>
    <property type="match status" value="1"/>
</dbReference>
<dbReference type="GO" id="GO:0005886">
    <property type="term" value="C:plasma membrane"/>
    <property type="evidence" value="ECO:0007669"/>
    <property type="project" value="TreeGrafter"/>
</dbReference>
<dbReference type="SMART" id="SM00267">
    <property type="entry name" value="GGDEF"/>
    <property type="match status" value="1"/>
</dbReference>